<evidence type="ECO:0000256" key="1">
    <source>
        <dbReference type="ARBA" id="ARBA00004123"/>
    </source>
</evidence>
<keyword evidence="6" id="KW-0539">Nucleus</keyword>
<dbReference type="CDD" id="cd12148">
    <property type="entry name" value="fungal_TF_MHR"/>
    <property type="match status" value="1"/>
</dbReference>
<gene>
    <name evidence="9" type="ORF">CNMCM5793_005394</name>
</gene>
<keyword evidence="2" id="KW-0479">Metal-binding</keyword>
<feature type="region of interest" description="Disordered" evidence="7">
    <location>
        <begin position="713"/>
        <end position="742"/>
    </location>
</feature>
<dbReference type="InterPro" id="IPR007219">
    <property type="entry name" value="XnlR_reg_dom"/>
</dbReference>
<dbReference type="Gene3D" id="4.10.240.10">
    <property type="entry name" value="Zn(2)-C6 fungal-type DNA-binding domain"/>
    <property type="match status" value="1"/>
</dbReference>
<dbReference type="InterPro" id="IPR001138">
    <property type="entry name" value="Zn2Cys6_DnaBD"/>
</dbReference>
<name>A0A8H6UGI1_9EURO</name>
<dbReference type="OrthoDB" id="39175at2759"/>
<keyword evidence="4" id="KW-0238">DNA-binding</keyword>
<dbReference type="GO" id="GO:0000981">
    <property type="term" value="F:DNA-binding transcription factor activity, RNA polymerase II-specific"/>
    <property type="evidence" value="ECO:0007669"/>
    <property type="project" value="InterPro"/>
</dbReference>
<comment type="subcellular location">
    <subcellularLocation>
        <location evidence="1">Nucleus</location>
    </subcellularLocation>
</comment>
<comment type="caution">
    <text evidence="9">The sequence shown here is derived from an EMBL/GenBank/DDBJ whole genome shotgun (WGS) entry which is preliminary data.</text>
</comment>
<feature type="domain" description="Zn(2)-C6 fungal-type" evidence="8">
    <location>
        <begin position="2"/>
        <end position="32"/>
    </location>
</feature>
<proteinExistence type="predicted"/>
<dbReference type="SUPFAM" id="SSF57701">
    <property type="entry name" value="Zn2/Cys6 DNA-binding domain"/>
    <property type="match status" value="1"/>
</dbReference>
<dbReference type="PROSITE" id="PS00463">
    <property type="entry name" value="ZN2_CY6_FUNGAL_1"/>
    <property type="match status" value="1"/>
</dbReference>
<organism evidence="9 10">
    <name type="scientific">Aspergillus hiratsukae</name>
    <dbReference type="NCBI Taxonomy" id="1194566"/>
    <lineage>
        <taxon>Eukaryota</taxon>
        <taxon>Fungi</taxon>
        <taxon>Dikarya</taxon>
        <taxon>Ascomycota</taxon>
        <taxon>Pezizomycotina</taxon>
        <taxon>Eurotiomycetes</taxon>
        <taxon>Eurotiomycetidae</taxon>
        <taxon>Eurotiales</taxon>
        <taxon>Aspergillaceae</taxon>
        <taxon>Aspergillus</taxon>
        <taxon>Aspergillus subgen. Fumigati</taxon>
    </lineage>
</organism>
<evidence type="ECO:0000313" key="9">
    <source>
        <dbReference type="EMBL" id="KAF7133928.1"/>
    </source>
</evidence>
<dbReference type="InterPro" id="IPR050987">
    <property type="entry name" value="AtrR-like"/>
</dbReference>
<protein>
    <recommendedName>
        <fullName evidence="8">Zn(2)-C6 fungal-type domain-containing protein</fullName>
    </recommendedName>
</protein>
<reference evidence="9" key="1">
    <citation type="submission" date="2020-06" db="EMBL/GenBank/DDBJ databases">
        <title>Draft genome sequences of strains closely related to Aspergillus parafelis and Aspergillus hiratsukae.</title>
        <authorList>
            <person name="Dos Santos R.A.C."/>
            <person name="Rivero-Menendez O."/>
            <person name="Steenwyk J.L."/>
            <person name="Mead M.E."/>
            <person name="Goldman G.H."/>
            <person name="Alastruey-Izquierdo A."/>
            <person name="Rokas A."/>
        </authorList>
    </citation>
    <scope>NUCLEOTIDE SEQUENCE</scope>
    <source>
        <strain evidence="9">CNM-CM5793</strain>
    </source>
</reference>
<dbReference type="GO" id="GO:0008270">
    <property type="term" value="F:zinc ion binding"/>
    <property type="evidence" value="ECO:0007669"/>
    <property type="project" value="InterPro"/>
</dbReference>
<dbReference type="GO" id="GO:0005634">
    <property type="term" value="C:nucleus"/>
    <property type="evidence" value="ECO:0007669"/>
    <property type="project" value="UniProtKB-SubCell"/>
</dbReference>
<keyword evidence="10" id="KW-1185">Reference proteome</keyword>
<sequence>MACKACRARKIKCDRTRPVCQNCRQRSSHCTYTGERRTRRWTEAGMPSTDSLSAVRRRQPAEIRSPMRADQPALPPSTRPQMQSPGASPSCWRSMDPHPMEMEPDAMAGDILSTRVLSYESRPVLQTPTSSGASQQQYDNLLDKILDGDDMECLKDRNPALWMRASDGDEYTGPSSGISTVSDLGLNWVRDNVAESDVLCETIQDIRNAILSHIRQPKCIPQDLPLALLTPSSSASTRDISQELPPAQAMAYVEAYFSTVQVLFPVLDRDVFLAQLAAVRAGQAPASTYSWQALYNAVLASGCRATLSEETAEAFKTSGREAWSYFQKALSFESRILHGATDLMAIQAVAVMTIFAQGLSSPQRLEYTLSSIASRLAQSLALNRHPPPEWDLTESEKRERNRVFWVIYCLDKMIGLRCGRPCVIYDEEVSCCFPRGVRVIQRGDDAYPMAPGGWPPFDFFLCFTKLSRIGGNVSRMLYSATALYTPSSRLVLRLNGLLEDLQAWVHSIPDDIRPGKHLNRMPDTHGLSRDQIVVLHASYYYVLCAIYRRFTPIFTQDSKSLEHLIDSKSHVSHIEAARCIALLTKHLDFESFSPAWLVFYYPFTALTTIFVHIVSNPPSESTQSDIALMEAVVGFFGRLEYITSGETAFTKTAEFVRQARRVTDMQNKALARKRFPDPPASNHTATTASVLLQDYPGARNDTLETPEKVNRDAAAVHEQPKDPTSITVGGLGTLSPQEDAENSVGLRMGPASVYYDNGVSQQSQALYTDLVSLLAPPSNDDASHINWLGDWVSVGTVAKGI</sequence>
<evidence type="ECO:0000256" key="4">
    <source>
        <dbReference type="ARBA" id="ARBA00023125"/>
    </source>
</evidence>
<dbReference type="GO" id="GO:0003677">
    <property type="term" value="F:DNA binding"/>
    <property type="evidence" value="ECO:0007669"/>
    <property type="project" value="UniProtKB-KW"/>
</dbReference>
<dbReference type="PROSITE" id="PS50048">
    <property type="entry name" value="ZN2_CY6_FUNGAL_2"/>
    <property type="match status" value="1"/>
</dbReference>
<keyword evidence="3" id="KW-0805">Transcription regulation</keyword>
<dbReference type="Pfam" id="PF04082">
    <property type="entry name" value="Fungal_trans"/>
    <property type="match status" value="1"/>
</dbReference>
<evidence type="ECO:0000256" key="7">
    <source>
        <dbReference type="SAM" id="MobiDB-lite"/>
    </source>
</evidence>
<evidence type="ECO:0000256" key="3">
    <source>
        <dbReference type="ARBA" id="ARBA00023015"/>
    </source>
</evidence>
<dbReference type="SMART" id="SM00906">
    <property type="entry name" value="Fungal_trans"/>
    <property type="match status" value="1"/>
</dbReference>
<dbReference type="SMART" id="SM00066">
    <property type="entry name" value="GAL4"/>
    <property type="match status" value="1"/>
</dbReference>
<dbReference type="Pfam" id="PF00172">
    <property type="entry name" value="Zn_clus"/>
    <property type="match status" value="1"/>
</dbReference>
<dbReference type="GO" id="GO:0006351">
    <property type="term" value="P:DNA-templated transcription"/>
    <property type="evidence" value="ECO:0007669"/>
    <property type="project" value="InterPro"/>
</dbReference>
<evidence type="ECO:0000256" key="2">
    <source>
        <dbReference type="ARBA" id="ARBA00022723"/>
    </source>
</evidence>
<dbReference type="PANTHER" id="PTHR46910:SF37">
    <property type="entry name" value="ZN(II)2CYS6 TRANSCRIPTION FACTOR (EUROFUNG)"/>
    <property type="match status" value="1"/>
</dbReference>
<evidence type="ECO:0000256" key="6">
    <source>
        <dbReference type="ARBA" id="ARBA00023242"/>
    </source>
</evidence>
<dbReference type="CDD" id="cd00067">
    <property type="entry name" value="GAL4"/>
    <property type="match status" value="1"/>
</dbReference>
<evidence type="ECO:0000259" key="8">
    <source>
        <dbReference type="PROSITE" id="PS50048"/>
    </source>
</evidence>
<evidence type="ECO:0000313" key="10">
    <source>
        <dbReference type="Proteomes" id="UP000630445"/>
    </source>
</evidence>
<keyword evidence="5" id="KW-0804">Transcription</keyword>
<accession>A0A8H6UGI1</accession>
<evidence type="ECO:0000256" key="5">
    <source>
        <dbReference type="ARBA" id="ARBA00023163"/>
    </source>
</evidence>
<dbReference type="EMBL" id="JACBAD010001794">
    <property type="protein sequence ID" value="KAF7133928.1"/>
    <property type="molecule type" value="Genomic_DNA"/>
</dbReference>
<dbReference type="Proteomes" id="UP000630445">
    <property type="component" value="Unassembled WGS sequence"/>
</dbReference>
<dbReference type="InterPro" id="IPR036864">
    <property type="entry name" value="Zn2-C6_fun-type_DNA-bd_sf"/>
</dbReference>
<dbReference type="PANTHER" id="PTHR46910">
    <property type="entry name" value="TRANSCRIPTION FACTOR PDR1"/>
    <property type="match status" value="1"/>
</dbReference>
<feature type="region of interest" description="Disordered" evidence="7">
    <location>
        <begin position="41"/>
        <end position="103"/>
    </location>
</feature>
<dbReference type="AlphaFoldDB" id="A0A8H6UGI1"/>